<keyword evidence="9" id="KW-1185">Reference proteome</keyword>
<dbReference type="InterPro" id="IPR033749">
    <property type="entry name" value="Polyprenyl_synt_CS"/>
</dbReference>
<proteinExistence type="inferred from homology"/>
<dbReference type="AlphaFoldDB" id="A0A940YQ69"/>
<dbReference type="SFLD" id="SFLDS00005">
    <property type="entry name" value="Isoprenoid_Synthase_Type_I"/>
    <property type="match status" value="1"/>
</dbReference>
<dbReference type="PROSITE" id="PS00444">
    <property type="entry name" value="POLYPRENYL_SYNTHASE_2"/>
    <property type="match status" value="1"/>
</dbReference>
<evidence type="ECO:0000256" key="2">
    <source>
        <dbReference type="ARBA" id="ARBA00006706"/>
    </source>
</evidence>
<dbReference type="PANTHER" id="PTHR43281:SF1">
    <property type="entry name" value="FARNESYL DIPHOSPHATE SYNTHASE"/>
    <property type="match status" value="1"/>
</dbReference>
<comment type="cofactor">
    <cofactor evidence="1">
        <name>Mg(2+)</name>
        <dbReference type="ChEBI" id="CHEBI:18420"/>
    </cofactor>
</comment>
<dbReference type="GO" id="GO:0004659">
    <property type="term" value="F:prenyltransferase activity"/>
    <property type="evidence" value="ECO:0007669"/>
    <property type="project" value="InterPro"/>
</dbReference>
<dbReference type="Gene3D" id="1.10.600.10">
    <property type="entry name" value="Farnesyl Diphosphate Synthase"/>
    <property type="match status" value="1"/>
</dbReference>
<evidence type="ECO:0000256" key="1">
    <source>
        <dbReference type="ARBA" id="ARBA00001946"/>
    </source>
</evidence>
<protein>
    <submittedName>
        <fullName evidence="8">Polyprenyl synthetase family protein</fullName>
    </submittedName>
</protein>
<dbReference type="InterPro" id="IPR000092">
    <property type="entry name" value="Polyprenyl_synt"/>
</dbReference>
<organism evidence="8 9">
    <name type="scientific">Ideonella aquatica</name>
    <dbReference type="NCBI Taxonomy" id="2824119"/>
    <lineage>
        <taxon>Bacteria</taxon>
        <taxon>Pseudomonadati</taxon>
        <taxon>Pseudomonadota</taxon>
        <taxon>Betaproteobacteria</taxon>
        <taxon>Burkholderiales</taxon>
        <taxon>Sphaerotilaceae</taxon>
        <taxon>Ideonella</taxon>
    </lineage>
</organism>
<dbReference type="PANTHER" id="PTHR43281">
    <property type="entry name" value="FARNESYL DIPHOSPHATE SYNTHASE"/>
    <property type="match status" value="1"/>
</dbReference>
<keyword evidence="4" id="KW-0479">Metal-binding</keyword>
<evidence type="ECO:0000256" key="7">
    <source>
        <dbReference type="RuleBase" id="RU004466"/>
    </source>
</evidence>
<dbReference type="GO" id="GO:0008299">
    <property type="term" value="P:isoprenoid biosynthetic process"/>
    <property type="evidence" value="ECO:0007669"/>
    <property type="project" value="UniProtKB-KW"/>
</dbReference>
<keyword evidence="5" id="KW-0460">Magnesium</keyword>
<dbReference type="Pfam" id="PF00348">
    <property type="entry name" value="polyprenyl_synt"/>
    <property type="match status" value="1"/>
</dbReference>
<dbReference type="InterPro" id="IPR008949">
    <property type="entry name" value="Isoprenoid_synthase_dom_sf"/>
</dbReference>
<dbReference type="PROSITE" id="PS00723">
    <property type="entry name" value="POLYPRENYL_SYNTHASE_1"/>
    <property type="match status" value="1"/>
</dbReference>
<keyword evidence="3 7" id="KW-0808">Transferase</keyword>
<evidence type="ECO:0000256" key="6">
    <source>
        <dbReference type="ARBA" id="ARBA00023229"/>
    </source>
</evidence>
<evidence type="ECO:0000313" key="8">
    <source>
        <dbReference type="EMBL" id="MBQ0960496.1"/>
    </source>
</evidence>
<evidence type="ECO:0000256" key="3">
    <source>
        <dbReference type="ARBA" id="ARBA00022679"/>
    </source>
</evidence>
<evidence type="ECO:0000256" key="4">
    <source>
        <dbReference type="ARBA" id="ARBA00022723"/>
    </source>
</evidence>
<dbReference type="SUPFAM" id="SSF48576">
    <property type="entry name" value="Terpenoid synthases"/>
    <property type="match status" value="1"/>
</dbReference>
<name>A0A940YQ69_9BURK</name>
<dbReference type="EMBL" id="JAGQDE010000015">
    <property type="protein sequence ID" value="MBQ0960496.1"/>
    <property type="molecule type" value="Genomic_DNA"/>
</dbReference>
<gene>
    <name evidence="8" type="ORF">KAK06_16200</name>
</gene>
<accession>A0A940YQ69</accession>
<dbReference type="GO" id="GO:0046872">
    <property type="term" value="F:metal ion binding"/>
    <property type="evidence" value="ECO:0007669"/>
    <property type="project" value="UniProtKB-KW"/>
</dbReference>
<evidence type="ECO:0000256" key="5">
    <source>
        <dbReference type="ARBA" id="ARBA00022842"/>
    </source>
</evidence>
<keyword evidence="6" id="KW-0414">Isoprene biosynthesis</keyword>
<sequence length="293" mass="30636">MDIRNRIEASLQRALEGALVDDAPPRLAAAVRHAVWPGGARVRPRLCLAVALACGDDDPLLADAAAAAIELLHCASLVHDDLPCFDNARLRRGRPSVHAAYGERLAVLSGDALIVLALQGLGAVGARAPQRQPAVWAAVTRGISMPHGIVAGQAQECEPQVVLSDYQRAKTGALFVAATVAGAEAAGVPGAPWRALGACLGEAYQVADDIRDVVSDPQALGKPVGQDEMHDRPSSARMHGLLDATRHFAELLDEAAASIPACPGRHHLQALVRAEGERLVPTALCADLLRQAA</sequence>
<comment type="similarity">
    <text evidence="2 7">Belongs to the FPP/GGPP synthase family.</text>
</comment>
<dbReference type="RefSeq" id="WP_210803175.1">
    <property type="nucleotide sequence ID" value="NZ_JAGQDE010000015.1"/>
</dbReference>
<comment type="caution">
    <text evidence="8">The sequence shown here is derived from an EMBL/GenBank/DDBJ whole genome shotgun (WGS) entry which is preliminary data.</text>
</comment>
<reference evidence="8" key="1">
    <citation type="submission" date="2021-04" db="EMBL/GenBank/DDBJ databases">
        <title>The genome sequence of Ideonella sp. 4Y11.</title>
        <authorList>
            <person name="Liu Y."/>
        </authorList>
    </citation>
    <scope>NUCLEOTIDE SEQUENCE</scope>
    <source>
        <strain evidence="8">4Y11</strain>
    </source>
</reference>
<evidence type="ECO:0000313" key="9">
    <source>
        <dbReference type="Proteomes" id="UP000678374"/>
    </source>
</evidence>
<dbReference type="Proteomes" id="UP000678374">
    <property type="component" value="Unassembled WGS sequence"/>
</dbReference>